<dbReference type="Pfam" id="PF07714">
    <property type="entry name" value="PK_Tyr_Ser-Thr"/>
    <property type="match status" value="1"/>
</dbReference>
<name>A0A5J9UX73_9POAL</name>
<evidence type="ECO:0000256" key="11">
    <source>
        <dbReference type="ARBA" id="ARBA00022840"/>
    </source>
</evidence>
<dbReference type="GO" id="GO:0004674">
    <property type="term" value="F:protein serine/threonine kinase activity"/>
    <property type="evidence" value="ECO:0007669"/>
    <property type="project" value="UniProtKB-KW"/>
</dbReference>
<dbReference type="GO" id="GO:0030246">
    <property type="term" value="F:carbohydrate binding"/>
    <property type="evidence" value="ECO:0007669"/>
    <property type="project" value="UniProtKB-KW"/>
</dbReference>
<evidence type="ECO:0000256" key="3">
    <source>
        <dbReference type="ARBA" id="ARBA00010217"/>
    </source>
</evidence>
<dbReference type="InterPro" id="IPR001220">
    <property type="entry name" value="Legume_lectin_dom"/>
</dbReference>
<dbReference type="Gramene" id="TVU28216">
    <property type="protein sequence ID" value="TVU28216"/>
    <property type="gene ID" value="EJB05_19725"/>
</dbReference>
<dbReference type="Proteomes" id="UP000324897">
    <property type="component" value="Chromosome 1"/>
</dbReference>
<reference evidence="17 18" key="1">
    <citation type="journal article" date="2019" name="Sci. Rep.">
        <title>A high-quality genome of Eragrostis curvula grass provides insights into Poaceae evolution and supports new strategies to enhance forage quality.</title>
        <authorList>
            <person name="Carballo J."/>
            <person name="Santos B.A.C.M."/>
            <person name="Zappacosta D."/>
            <person name="Garbus I."/>
            <person name="Selva J.P."/>
            <person name="Gallo C.A."/>
            <person name="Diaz A."/>
            <person name="Albertini E."/>
            <person name="Caccamo M."/>
            <person name="Echenique V."/>
        </authorList>
    </citation>
    <scope>NUCLEOTIDE SEQUENCE [LARGE SCALE GENOMIC DNA]</scope>
    <source>
        <strain evidence="18">cv. Victoria</strain>
        <tissue evidence="17">Leaf</tissue>
    </source>
</reference>
<dbReference type="PANTHER" id="PTHR27007">
    <property type="match status" value="1"/>
</dbReference>
<keyword evidence="6 15" id="KW-0812">Transmembrane</keyword>
<dbReference type="PROSITE" id="PS50011">
    <property type="entry name" value="PROTEIN_KINASE_DOM"/>
    <property type="match status" value="1"/>
</dbReference>
<comment type="caution">
    <text evidence="17">The sequence shown here is derived from an EMBL/GenBank/DDBJ whole genome shotgun (WGS) entry which is preliminary data.</text>
</comment>
<evidence type="ECO:0000256" key="15">
    <source>
        <dbReference type="SAM" id="Phobius"/>
    </source>
</evidence>
<evidence type="ECO:0000256" key="8">
    <source>
        <dbReference type="ARBA" id="ARBA00022734"/>
    </source>
</evidence>
<evidence type="ECO:0000256" key="1">
    <source>
        <dbReference type="ARBA" id="ARBA00004479"/>
    </source>
</evidence>
<dbReference type="GO" id="GO:0016020">
    <property type="term" value="C:membrane"/>
    <property type="evidence" value="ECO:0007669"/>
    <property type="project" value="UniProtKB-SubCell"/>
</dbReference>
<dbReference type="EMBL" id="RWGY01000011">
    <property type="protein sequence ID" value="TVU28216.1"/>
    <property type="molecule type" value="Genomic_DNA"/>
</dbReference>
<evidence type="ECO:0000256" key="7">
    <source>
        <dbReference type="ARBA" id="ARBA00022729"/>
    </source>
</evidence>
<comment type="similarity">
    <text evidence="3">In the C-terminal section; belongs to the protein kinase superfamily. Ser/Thr protein kinase family.</text>
</comment>
<gene>
    <name evidence="17" type="ORF">EJB05_19725</name>
</gene>
<keyword evidence="18" id="KW-1185">Reference proteome</keyword>
<evidence type="ECO:0000256" key="9">
    <source>
        <dbReference type="ARBA" id="ARBA00022741"/>
    </source>
</evidence>
<feature type="non-terminal residue" evidence="17">
    <location>
        <position position="1"/>
    </location>
</feature>
<dbReference type="PROSITE" id="PS00107">
    <property type="entry name" value="PROTEIN_KINASE_ATP"/>
    <property type="match status" value="1"/>
</dbReference>
<keyword evidence="5" id="KW-0808">Transferase</keyword>
<evidence type="ECO:0000256" key="10">
    <source>
        <dbReference type="ARBA" id="ARBA00022777"/>
    </source>
</evidence>
<comment type="subcellular location">
    <subcellularLocation>
        <location evidence="1">Membrane</location>
        <topology evidence="1">Single-pass type I membrane protein</topology>
    </subcellularLocation>
</comment>
<dbReference type="SUPFAM" id="SSF56112">
    <property type="entry name" value="Protein kinase-like (PK-like)"/>
    <property type="match status" value="1"/>
</dbReference>
<dbReference type="GO" id="GO:0006952">
    <property type="term" value="P:defense response"/>
    <property type="evidence" value="ECO:0007669"/>
    <property type="project" value="UniProtKB-ARBA"/>
</dbReference>
<keyword evidence="4" id="KW-0723">Serine/threonine-protein kinase</keyword>
<dbReference type="AlphaFoldDB" id="A0A5J9UX73"/>
<dbReference type="OrthoDB" id="1913956at2759"/>
<keyword evidence="10" id="KW-0418">Kinase</keyword>
<dbReference type="Pfam" id="PF00139">
    <property type="entry name" value="Lectin_legB"/>
    <property type="match status" value="1"/>
</dbReference>
<evidence type="ECO:0000256" key="5">
    <source>
        <dbReference type="ARBA" id="ARBA00022679"/>
    </source>
</evidence>
<dbReference type="SUPFAM" id="SSF49899">
    <property type="entry name" value="Concanavalin A-like lectins/glucanases"/>
    <property type="match status" value="1"/>
</dbReference>
<proteinExistence type="inferred from homology"/>
<dbReference type="FunFam" id="3.30.200.20:FF:000320">
    <property type="entry name" value="probable L-type lectin-domain containing receptor kinase S.5"/>
    <property type="match status" value="1"/>
</dbReference>
<accession>A0A5J9UX73</accession>
<dbReference type="InterPro" id="IPR013320">
    <property type="entry name" value="ConA-like_dom_sf"/>
</dbReference>
<dbReference type="InterPro" id="IPR017441">
    <property type="entry name" value="Protein_kinase_ATP_BS"/>
</dbReference>
<evidence type="ECO:0000256" key="14">
    <source>
        <dbReference type="PROSITE-ProRule" id="PRU10141"/>
    </source>
</evidence>
<dbReference type="InterPro" id="IPR000719">
    <property type="entry name" value="Prot_kinase_dom"/>
</dbReference>
<evidence type="ECO:0000256" key="13">
    <source>
        <dbReference type="ARBA" id="ARBA00023136"/>
    </source>
</evidence>
<sequence>MHGSQAFLHPPGHHLLLCFSAAANTGQMRPSSRGHRATASLALLLLLSACSALPAARSQATTSTITVGGRDFTTFSFPKFDKNPLQLSGNLTISANASISQGALQITPDTMNNPTRFLVNQAGRIFYATPFVLWEPRSASKSNATNATTTAAINDGRRVASFSTVFKVNLFRVDKSVKGEGLSFLIASGNDEPPAGSYGGYLGLTNVSTDGQAGNGFAAVELDTVKQAYDPDDNHVGLDVNGVRHAVAEPLGPHGIQLAPVNNANNGDYMVWIDYDGAARRVRVYMARAAPKPAAAVLNASLDLSKVLTGNKAYFGFSASTGEQYQLNCVLMWNMTVEKLHDDSVATKKTLTGWKLGVVIGAPCAAALAIGLLAGLYIMKRRKIGDDPSSVSNNAIDFRSIPGVPKEYEYRELKKGTGNFDEKMKLGQGGYGVVYRATVPGENGQSMEVAVKQFSGANTKGQEDFLAELSIINRLRHKNLVKLVGWCHQNGVLLLVYDYMPNGSLDRHLFGGKDAATLDWKQRYNVVAGVASALNYLHHEFDQTVIHRDIKPSNIMLDSAFNARLGDFGLARALESDKTSYTDKIGVPGTLGYIAPECFHTGRATRESDVFGFGAVVLEIVCGRRISCSNPAGCSQLLEWVWKLHGAGRVLEAVDPRLGGEFDEGDAERLLLLGLACSHPNPGERPKAQAILQSLMGSVPPPAVPMSKPVFMWPVPCANDGGEEEYGDTPLTSTSTAVTSSSYYASSSGWTQNYQVSREDHQYATEKDVSAV</sequence>
<evidence type="ECO:0000313" key="18">
    <source>
        <dbReference type="Proteomes" id="UP000324897"/>
    </source>
</evidence>
<dbReference type="InterPro" id="IPR050528">
    <property type="entry name" value="L-type_Lectin-RKs"/>
</dbReference>
<dbReference type="SMART" id="SM00220">
    <property type="entry name" value="S_TKc"/>
    <property type="match status" value="1"/>
</dbReference>
<dbReference type="FunFam" id="2.60.120.200:FF:000164">
    <property type="entry name" value="Putative L-type lectin-domain containing receptor kinase S.5"/>
    <property type="match status" value="1"/>
</dbReference>
<keyword evidence="7" id="KW-0732">Signal</keyword>
<feature type="binding site" evidence="14">
    <location>
        <position position="452"/>
    </location>
    <ligand>
        <name>ATP</name>
        <dbReference type="ChEBI" id="CHEBI:30616"/>
    </ligand>
</feature>
<dbReference type="Gene3D" id="1.10.510.10">
    <property type="entry name" value="Transferase(Phosphotransferase) domain 1"/>
    <property type="match status" value="1"/>
</dbReference>
<dbReference type="CDD" id="cd06899">
    <property type="entry name" value="lectin_legume_LecRK_Arcelin_ConA"/>
    <property type="match status" value="1"/>
</dbReference>
<dbReference type="InterPro" id="IPR011009">
    <property type="entry name" value="Kinase-like_dom_sf"/>
</dbReference>
<keyword evidence="9 14" id="KW-0547">Nucleotide-binding</keyword>
<evidence type="ECO:0000256" key="4">
    <source>
        <dbReference type="ARBA" id="ARBA00022527"/>
    </source>
</evidence>
<protein>
    <recommendedName>
        <fullName evidence="16">Protein kinase domain-containing protein</fullName>
    </recommendedName>
</protein>
<dbReference type="GO" id="GO:0005524">
    <property type="term" value="F:ATP binding"/>
    <property type="evidence" value="ECO:0007669"/>
    <property type="project" value="UniProtKB-UniRule"/>
</dbReference>
<feature type="domain" description="Protein kinase" evidence="16">
    <location>
        <begin position="420"/>
        <end position="711"/>
    </location>
</feature>
<evidence type="ECO:0000256" key="12">
    <source>
        <dbReference type="ARBA" id="ARBA00022989"/>
    </source>
</evidence>
<dbReference type="InterPro" id="IPR008271">
    <property type="entry name" value="Ser/Thr_kinase_AS"/>
</dbReference>
<dbReference type="FunFam" id="1.10.510.10:FF:000444">
    <property type="entry name" value="probable L-type lectin-domain containing receptor kinase S.5"/>
    <property type="match status" value="1"/>
</dbReference>
<evidence type="ECO:0000313" key="17">
    <source>
        <dbReference type="EMBL" id="TVU28216.1"/>
    </source>
</evidence>
<dbReference type="Gene3D" id="2.60.120.200">
    <property type="match status" value="1"/>
</dbReference>
<evidence type="ECO:0000256" key="2">
    <source>
        <dbReference type="ARBA" id="ARBA00008536"/>
    </source>
</evidence>
<dbReference type="GO" id="GO:0051707">
    <property type="term" value="P:response to other organism"/>
    <property type="evidence" value="ECO:0007669"/>
    <property type="project" value="UniProtKB-ARBA"/>
</dbReference>
<dbReference type="InterPro" id="IPR001245">
    <property type="entry name" value="Ser-Thr/Tyr_kinase_cat_dom"/>
</dbReference>
<keyword evidence="8" id="KW-0430">Lectin</keyword>
<comment type="similarity">
    <text evidence="2">In the N-terminal section; belongs to the leguminous lectin family.</text>
</comment>
<feature type="transmembrane region" description="Helical" evidence="15">
    <location>
        <begin position="356"/>
        <end position="379"/>
    </location>
</feature>
<dbReference type="PROSITE" id="PS00108">
    <property type="entry name" value="PROTEIN_KINASE_ST"/>
    <property type="match status" value="1"/>
</dbReference>
<dbReference type="Gene3D" id="3.30.200.20">
    <property type="entry name" value="Phosphorylase Kinase, domain 1"/>
    <property type="match status" value="1"/>
</dbReference>
<evidence type="ECO:0000256" key="6">
    <source>
        <dbReference type="ARBA" id="ARBA00022692"/>
    </source>
</evidence>
<dbReference type="CDD" id="cd14066">
    <property type="entry name" value="STKc_IRAK"/>
    <property type="match status" value="1"/>
</dbReference>
<evidence type="ECO:0000259" key="16">
    <source>
        <dbReference type="PROSITE" id="PS50011"/>
    </source>
</evidence>
<organism evidence="17 18">
    <name type="scientific">Eragrostis curvula</name>
    <name type="common">weeping love grass</name>
    <dbReference type="NCBI Taxonomy" id="38414"/>
    <lineage>
        <taxon>Eukaryota</taxon>
        <taxon>Viridiplantae</taxon>
        <taxon>Streptophyta</taxon>
        <taxon>Embryophyta</taxon>
        <taxon>Tracheophyta</taxon>
        <taxon>Spermatophyta</taxon>
        <taxon>Magnoliopsida</taxon>
        <taxon>Liliopsida</taxon>
        <taxon>Poales</taxon>
        <taxon>Poaceae</taxon>
        <taxon>PACMAD clade</taxon>
        <taxon>Chloridoideae</taxon>
        <taxon>Eragrostideae</taxon>
        <taxon>Eragrostidinae</taxon>
        <taxon>Eragrostis</taxon>
    </lineage>
</organism>
<keyword evidence="12 15" id="KW-1133">Transmembrane helix</keyword>
<keyword evidence="13 15" id="KW-0472">Membrane</keyword>
<keyword evidence="11 14" id="KW-0067">ATP-binding</keyword>